<sequence>MSGNHPEMSGSRLLLAMLFIGGSLSEERYDLLSELPDDVLDAFEPLIRNSVDPNNWVTMLGEFAVGVGIRDPDAYLYSPIQPEIDRLTVGWVRRACRLGDR</sequence>
<evidence type="ECO:0000313" key="1">
    <source>
        <dbReference type="EMBL" id="GGR84726.1"/>
    </source>
</evidence>
<organism evidence="1 2">
    <name type="scientific">Deinococcus sedimenti</name>
    <dbReference type="NCBI Taxonomy" id="1867090"/>
    <lineage>
        <taxon>Bacteria</taxon>
        <taxon>Thermotogati</taxon>
        <taxon>Deinococcota</taxon>
        <taxon>Deinococci</taxon>
        <taxon>Deinococcales</taxon>
        <taxon>Deinococcaceae</taxon>
        <taxon>Deinococcus</taxon>
    </lineage>
</organism>
<dbReference type="Proteomes" id="UP000644548">
    <property type="component" value="Unassembled WGS sequence"/>
</dbReference>
<protein>
    <submittedName>
        <fullName evidence="1">Uncharacterized protein</fullName>
    </submittedName>
</protein>
<dbReference type="RefSeq" id="WP_189071968.1">
    <property type="nucleotide sequence ID" value="NZ_BMQN01000001.1"/>
</dbReference>
<evidence type="ECO:0000313" key="2">
    <source>
        <dbReference type="Proteomes" id="UP000644548"/>
    </source>
</evidence>
<keyword evidence="2" id="KW-1185">Reference proteome</keyword>
<accession>A0ABQ2S360</accession>
<name>A0ABQ2S360_9DEIO</name>
<comment type="caution">
    <text evidence="1">The sequence shown here is derived from an EMBL/GenBank/DDBJ whole genome shotgun (WGS) entry which is preliminary data.</text>
</comment>
<dbReference type="EMBL" id="BMQN01000001">
    <property type="protein sequence ID" value="GGR84726.1"/>
    <property type="molecule type" value="Genomic_DNA"/>
</dbReference>
<reference evidence="2" key="1">
    <citation type="journal article" date="2019" name="Int. J. Syst. Evol. Microbiol.">
        <title>The Global Catalogue of Microorganisms (GCM) 10K type strain sequencing project: providing services to taxonomists for standard genome sequencing and annotation.</title>
        <authorList>
            <consortium name="The Broad Institute Genomics Platform"/>
            <consortium name="The Broad Institute Genome Sequencing Center for Infectious Disease"/>
            <person name="Wu L."/>
            <person name="Ma J."/>
        </authorList>
    </citation>
    <scope>NUCLEOTIDE SEQUENCE [LARGE SCALE GENOMIC DNA]</scope>
    <source>
        <strain evidence="2">JCM 31405</strain>
    </source>
</reference>
<proteinExistence type="predicted"/>
<gene>
    <name evidence="1" type="ORF">GCM10008960_09690</name>
</gene>